<dbReference type="EMBL" id="PVBQ01000019">
    <property type="protein sequence ID" value="PRD45554.1"/>
    <property type="molecule type" value="Genomic_DNA"/>
</dbReference>
<proteinExistence type="predicted"/>
<name>A0A2S9IYE5_9SPHI</name>
<dbReference type="OrthoDB" id="998120at2"/>
<evidence type="ECO:0000313" key="1">
    <source>
        <dbReference type="EMBL" id="PRD45554.1"/>
    </source>
</evidence>
<dbReference type="RefSeq" id="WP_105718355.1">
    <property type="nucleotide sequence ID" value="NZ_PVBQ01000019.1"/>
</dbReference>
<dbReference type="PROSITE" id="PS51257">
    <property type="entry name" value="PROKAR_LIPOPROTEIN"/>
    <property type="match status" value="1"/>
</dbReference>
<protein>
    <submittedName>
        <fullName evidence="1">Uncharacterized protein</fullName>
    </submittedName>
</protein>
<gene>
    <name evidence="1" type="ORF">C5745_17745</name>
</gene>
<sequence>MTIIKPLSALLLTLVLLLSCKTQYQSLPQAGVEINDDYRLADSILQVGLDNEALFTLLADIKPMSSLTSFAFPIANSDSTKLDSAFAYLAEIARIQRAVNSIHLDGLDVVFVPYAAAYGKNRSLQVSVVRTALLDSLLDAQQAFFGQFGITRGANPAMVVTANEYGKKYDRLRGYGYLFGYPDYAVDFFVKAFHTADTSGKHVERDFFRMPTFSSEEGNFVYAVPKGHRIGELDSLMHKRAAGLLEEYKRWRPRYLRSDSTLRSQELIRDFIREQN</sequence>
<dbReference type="Proteomes" id="UP000239711">
    <property type="component" value="Unassembled WGS sequence"/>
</dbReference>
<keyword evidence="2" id="KW-1185">Reference proteome</keyword>
<reference evidence="1 2" key="1">
    <citation type="submission" date="2018-02" db="EMBL/GenBank/DDBJ databases">
        <title>The draft genome of Sphingobacterium sp. 5JN-11.</title>
        <authorList>
            <person name="Liu L."/>
            <person name="Li L."/>
            <person name="Liang L."/>
            <person name="Zhang X."/>
            <person name="Wang T."/>
        </authorList>
    </citation>
    <scope>NUCLEOTIDE SEQUENCE [LARGE SCALE GENOMIC DNA]</scope>
    <source>
        <strain evidence="1 2">5JN-11</strain>
    </source>
</reference>
<accession>A0A2S9IYE5</accession>
<evidence type="ECO:0000313" key="2">
    <source>
        <dbReference type="Proteomes" id="UP000239711"/>
    </source>
</evidence>
<dbReference type="AlphaFoldDB" id="A0A2S9IYE5"/>
<comment type="caution">
    <text evidence="1">The sequence shown here is derived from an EMBL/GenBank/DDBJ whole genome shotgun (WGS) entry which is preliminary data.</text>
</comment>
<organism evidence="1 2">
    <name type="scientific">Sphingobacterium haloxyli</name>
    <dbReference type="NCBI Taxonomy" id="2100533"/>
    <lineage>
        <taxon>Bacteria</taxon>
        <taxon>Pseudomonadati</taxon>
        <taxon>Bacteroidota</taxon>
        <taxon>Sphingobacteriia</taxon>
        <taxon>Sphingobacteriales</taxon>
        <taxon>Sphingobacteriaceae</taxon>
        <taxon>Sphingobacterium</taxon>
    </lineage>
</organism>